<evidence type="ECO:0000256" key="1">
    <source>
        <dbReference type="ARBA" id="ARBA00022679"/>
    </source>
</evidence>
<gene>
    <name evidence="6" type="ORF">ERS852491_01425</name>
</gene>
<keyword evidence="2" id="KW-0479">Metal-binding</keyword>
<dbReference type="STRING" id="39482.ERS852491_01425"/>
<dbReference type="PROSITE" id="PS51255">
    <property type="entry name" value="ADPK"/>
    <property type="match status" value="1"/>
</dbReference>
<evidence type="ECO:0000313" key="6">
    <source>
        <dbReference type="EMBL" id="CUO15519.1"/>
    </source>
</evidence>
<dbReference type="EMBL" id="CYZU01000010">
    <property type="protein sequence ID" value="CUO15519.1"/>
    <property type="molecule type" value="Genomic_DNA"/>
</dbReference>
<evidence type="ECO:0000256" key="4">
    <source>
        <dbReference type="ARBA" id="ARBA00022842"/>
    </source>
</evidence>
<dbReference type="GO" id="GO:0046872">
    <property type="term" value="F:metal ion binding"/>
    <property type="evidence" value="ECO:0007669"/>
    <property type="project" value="UniProtKB-KW"/>
</dbReference>
<keyword evidence="5" id="KW-0324">Glycolysis</keyword>
<evidence type="ECO:0000256" key="2">
    <source>
        <dbReference type="ARBA" id="ARBA00022723"/>
    </source>
</evidence>
<name>A0A174CTV3_9FIRM</name>
<evidence type="ECO:0000313" key="7">
    <source>
        <dbReference type="Proteomes" id="UP000095544"/>
    </source>
</evidence>
<dbReference type="GO" id="GO:0016773">
    <property type="term" value="F:phosphotransferase activity, alcohol group as acceptor"/>
    <property type="evidence" value="ECO:0007669"/>
    <property type="project" value="InterPro"/>
</dbReference>
<dbReference type="Proteomes" id="UP000095544">
    <property type="component" value="Unassembled WGS sequence"/>
</dbReference>
<dbReference type="AlphaFoldDB" id="A0A174CTV3"/>
<sequence>MKETFYETEGDCRMNERIALGFHTCVDYELKWDTQVVEEQIKAFDIHADELKLDIEVDSERAIWIMSLAHLQAGIGCEMVPSTSEVCIEFANHFEYEVTLGGTPTRAGIILDRLGYSSVLQTSCYNDHVKRLLPSKIRALPGVGPDQNKIYPHVVLQCHKGVRIQANDIDFVTPRENRILISRDEDSLNMPVLPDEFGKMIGGCEVFLLGSFSELLDPDVLKDRMEKTKKLLSYLPDDAVVVMEDGCYVKKDFRSYVHRQLAPQIDVLSMNEDELQQYIGKSIDILDPKAVEEAVKYVYDNSGIKLILVHSAAWALVYGENAGTMKASLEGGVTMASTRFRIGDNFTPEDYEQTKDIPVKTKSAAFCDCMGERLGEKIYCIPCKDLSYVENPTVVGLGDSFAGGLLPGLLKENRRN</sequence>
<dbReference type="GO" id="GO:0006096">
    <property type="term" value="P:glycolytic process"/>
    <property type="evidence" value="ECO:0007669"/>
    <property type="project" value="UniProtKB-KW"/>
</dbReference>
<reference evidence="6 7" key="1">
    <citation type="submission" date="2015-09" db="EMBL/GenBank/DDBJ databases">
        <authorList>
            <consortium name="Pathogen Informatics"/>
        </authorList>
    </citation>
    <scope>NUCLEOTIDE SEQUENCE [LARGE SCALE GENOMIC DNA]</scope>
    <source>
        <strain evidence="6 7">2789STDY5834876</strain>
    </source>
</reference>
<organism evidence="6 7">
    <name type="scientific">Faecalicatena contorta</name>
    <dbReference type="NCBI Taxonomy" id="39482"/>
    <lineage>
        <taxon>Bacteria</taxon>
        <taxon>Bacillati</taxon>
        <taxon>Bacillota</taxon>
        <taxon>Clostridia</taxon>
        <taxon>Lachnospirales</taxon>
        <taxon>Lachnospiraceae</taxon>
        <taxon>Faecalicatena</taxon>
    </lineage>
</organism>
<dbReference type="GO" id="GO:0016301">
    <property type="term" value="F:kinase activity"/>
    <property type="evidence" value="ECO:0007669"/>
    <property type="project" value="UniProtKB-KW"/>
</dbReference>
<dbReference type="InterPro" id="IPR029056">
    <property type="entry name" value="Ribokinase-like"/>
</dbReference>
<keyword evidence="4" id="KW-0460">Magnesium</keyword>
<dbReference type="SUPFAM" id="SSF53613">
    <property type="entry name" value="Ribokinase-like"/>
    <property type="match status" value="1"/>
</dbReference>
<proteinExistence type="predicted"/>
<evidence type="ECO:0000256" key="5">
    <source>
        <dbReference type="ARBA" id="ARBA00023152"/>
    </source>
</evidence>
<evidence type="ECO:0000256" key="3">
    <source>
        <dbReference type="ARBA" id="ARBA00022777"/>
    </source>
</evidence>
<dbReference type="Gene3D" id="3.40.1190.20">
    <property type="match status" value="1"/>
</dbReference>
<dbReference type="InterPro" id="IPR007666">
    <property type="entry name" value="ADP_PFK/GK"/>
</dbReference>
<protein>
    <submittedName>
        <fullName evidence="6">ADP-dependent glucokinase</fullName>
    </submittedName>
</protein>
<keyword evidence="3 6" id="KW-0418">Kinase</keyword>
<keyword evidence="1" id="KW-0808">Transferase</keyword>
<dbReference type="Pfam" id="PF04587">
    <property type="entry name" value="ADP_PFK_GK"/>
    <property type="match status" value="1"/>
</dbReference>
<accession>A0A174CTV3</accession>